<evidence type="ECO:0000313" key="1">
    <source>
        <dbReference type="EMBL" id="EDR45967.1"/>
    </source>
</evidence>
<evidence type="ECO:0000313" key="2">
    <source>
        <dbReference type="Proteomes" id="UP000005359"/>
    </source>
</evidence>
<accession>B0G8G3</accession>
<sequence length="56" mass="6476">MKIYRTIKNKKAINLDYVSKFIAKKRKRSERDLNPRNLAVLLLSRQMPSANSTIAA</sequence>
<dbReference type="Proteomes" id="UP000005359">
    <property type="component" value="Unassembled WGS sequence"/>
</dbReference>
<comment type="caution">
    <text evidence="1">The sequence shown here is derived from an EMBL/GenBank/DDBJ whole genome shotgun (WGS) entry which is preliminary data.</text>
</comment>
<dbReference type="PaxDb" id="411461-DORFOR_02571"/>
<reference evidence="1 2" key="2">
    <citation type="submission" date="2007-10" db="EMBL/GenBank/DDBJ databases">
        <authorList>
            <person name="Fulton L."/>
            <person name="Clifton S."/>
            <person name="Fulton B."/>
            <person name="Xu J."/>
            <person name="Minx P."/>
            <person name="Pepin K.H."/>
            <person name="Johnson M."/>
            <person name="Thiruvilangam P."/>
            <person name="Bhonagiri V."/>
            <person name="Nash W.E."/>
            <person name="Wang C."/>
            <person name="Mardis E.R."/>
            <person name="Wilson R.K."/>
        </authorList>
    </citation>
    <scope>NUCLEOTIDE SEQUENCE [LARGE SCALE GENOMIC DNA]</scope>
    <source>
        <strain evidence="1 2">ATCC 27755</strain>
    </source>
</reference>
<gene>
    <name evidence="1" type="ORF">DORFOR_02571</name>
</gene>
<proteinExistence type="predicted"/>
<reference evidence="1 2" key="1">
    <citation type="submission" date="2007-10" db="EMBL/GenBank/DDBJ databases">
        <title>Draft genome sequence of Dorea formicigenerans(ATCC 27755).</title>
        <authorList>
            <person name="Sudarsanam P."/>
            <person name="Ley R."/>
            <person name="Guruge J."/>
            <person name="Turnbaugh P.J."/>
            <person name="Mahowald M."/>
            <person name="Liep D."/>
            <person name="Gordon J."/>
        </authorList>
    </citation>
    <scope>NUCLEOTIDE SEQUENCE [LARGE SCALE GENOMIC DNA]</scope>
    <source>
        <strain evidence="1 2">ATCC 27755</strain>
    </source>
</reference>
<dbReference type="AlphaFoldDB" id="B0G8G3"/>
<protein>
    <submittedName>
        <fullName evidence="1">Uncharacterized protein</fullName>
    </submittedName>
</protein>
<dbReference type="STRING" id="411461.DORFOR_02571"/>
<organism evidence="1 2">
    <name type="scientific">Dorea formicigenerans ATCC 27755</name>
    <dbReference type="NCBI Taxonomy" id="411461"/>
    <lineage>
        <taxon>Bacteria</taxon>
        <taxon>Bacillati</taxon>
        <taxon>Bacillota</taxon>
        <taxon>Clostridia</taxon>
        <taxon>Lachnospirales</taxon>
        <taxon>Lachnospiraceae</taxon>
        <taxon>Dorea</taxon>
    </lineage>
</organism>
<dbReference type="EMBL" id="AAXA02000015">
    <property type="protein sequence ID" value="EDR45967.1"/>
    <property type="molecule type" value="Genomic_DNA"/>
</dbReference>
<name>B0G8G3_9FIRM</name>